<dbReference type="RefSeq" id="WP_343957785.1">
    <property type="nucleotide sequence ID" value="NZ_BAAAKZ010000002.1"/>
</dbReference>
<keyword evidence="2" id="KW-1185">Reference proteome</keyword>
<comment type="caution">
    <text evidence="1">The sequence shown here is derived from an EMBL/GenBank/DDBJ whole genome shotgun (WGS) entry which is preliminary data.</text>
</comment>
<reference evidence="2" key="1">
    <citation type="journal article" date="2019" name="Int. J. Syst. Evol. Microbiol.">
        <title>The Global Catalogue of Microorganisms (GCM) 10K type strain sequencing project: providing services to taxonomists for standard genome sequencing and annotation.</title>
        <authorList>
            <consortium name="The Broad Institute Genomics Platform"/>
            <consortium name="The Broad Institute Genome Sequencing Center for Infectious Disease"/>
            <person name="Wu L."/>
            <person name="Ma J."/>
        </authorList>
    </citation>
    <scope>NUCLEOTIDE SEQUENCE [LARGE SCALE GENOMIC DNA]</scope>
    <source>
        <strain evidence="2">CCUG 50213</strain>
    </source>
</reference>
<name>A0ABW3TN87_9MICO</name>
<evidence type="ECO:0000313" key="1">
    <source>
        <dbReference type="EMBL" id="MFD1201669.1"/>
    </source>
</evidence>
<gene>
    <name evidence="1" type="ORF">ACFQ3U_07180</name>
</gene>
<sequence length="212" mass="22437">MNEQPTMAAQQQRVPRRAWATLGLLVGTAALLTAATVVERHSFDAVFTPGAEHDFNIQVDGSYDDSWTLERAQWHEGRPNTLTIEATPDGSGVPLPPGRVETFLLGVRNASPTLASTLTVELFDPDPLGAESDPTTGSRLELFDALHFTLSDGEHVIVSGSGAEALSGAWQAGLAPTEARLLTLTILLPESVTNDYNGAGTGVGIRFDGSSL</sequence>
<evidence type="ECO:0000313" key="2">
    <source>
        <dbReference type="Proteomes" id="UP001597181"/>
    </source>
</evidence>
<dbReference type="Proteomes" id="UP001597181">
    <property type="component" value="Unassembled WGS sequence"/>
</dbReference>
<proteinExistence type="predicted"/>
<dbReference type="EMBL" id="JBHTLY010000002">
    <property type="protein sequence ID" value="MFD1201669.1"/>
    <property type="molecule type" value="Genomic_DNA"/>
</dbReference>
<evidence type="ECO:0008006" key="3">
    <source>
        <dbReference type="Google" id="ProtNLM"/>
    </source>
</evidence>
<organism evidence="1 2">
    <name type="scientific">Leucobacter albus</name>
    <dbReference type="NCBI Taxonomy" id="272210"/>
    <lineage>
        <taxon>Bacteria</taxon>
        <taxon>Bacillati</taxon>
        <taxon>Actinomycetota</taxon>
        <taxon>Actinomycetes</taxon>
        <taxon>Micrococcales</taxon>
        <taxon>Microbacteriaceae</taxon>
        <taxon>Leucobacter</taxon>
    </lineage>
</organism>
<accession>A0ABW3TN87</accession>
<protein>
    <recommendedName>
        <fullName evidence="3">Ribosomally synthesized peptide with SipW-like signal peptide</fullName>
    </recommendedName>
</protein>